<feature type="region of interest" description="Disordered" evidence="1">
    <location>
        <begin position="287"/>
        <end position="311"/>
    </location>
</feature>
<dbReference type="InterPro" id="IPR055699">
    <property type="entry name" value="DUF7275"/>
</dbReference>
<dbReference type="AlphaFoldDB" id="S2K8D8"/>
<dbReference type="VEuPathDB" id="FungiDB:HMPREF1544_04633"/>
<dbReference type="Pfam" id="PF23940">
    <property type="entry name" value="DUF7275"/>
    <property type="match status" value="1"/>
</dbReference>
<protein>
    <recommendedName>
        <fullName evidence="2">DUF7275 domain-containing protein</fullName>
    </recommendedName>
</protein>
<dbReference type="EMBL" id="KE123949">
    <property type="protein sequence ID" value="EPB88520.1"/>
    <property type="molecule type" value="Genomic_DNA"/>
</dbReference>
<evidence type="ECO:0000256" key="1">
    <source>
        <dbReference type="SAM" id="MobiDB-lite"/>
    </source>
</evidence>
<evidence type="ECO:0000313" key="4">
    <source>
        <dbReference type="Proteomes" id="UP000014254"/>
    </source>
</evidence>
<sequence length="311" mass="34864">MSFSRFLFTFNNDYRKKKRSNNKNPVKNEGDKRARTDSTTNLIIKGEPSFVSSPTVSRCCLLALNLASAYRSALHSICTTLTKGWFRQFAVDNFPRPAAYDRNLISNRDSILEKHSLPPVIKDDPHELLQKTMTDLDGANKLLIVGGDSGDANTDENYDSDEDVYEHLNREDELETDKGFWMIDSAISEKAGLLVAFYNECYFKGSDCISNCNFHGLLSVQSFATDVDIKHISAFKSPRYGSPDECLQKQCGLSIVEKGSGYAWCKRLGRRFVDGVSGSCHSTKASIKRGKSSLQQSQRLQESRDYPSIAC</sequence>
<name>S2K8D8_MUCC1</name>
<keyword evidence="4" id="KW-1185">Reference proteome</keyword>
<accession>S2K8D8</accession>
<evidence type="ECO:0000313" key="3">
    <source>
        <dbReference type="EMBL" id="EPB88520.1"/>
    </source>
</evidence>
<reference evidence="4" key="1">
    <citation type="submission" date="2013-05" db="EMBL/GenBank/DDBJ databases">
        <title>The Genome sequence of Mucor circinelloides f. circinelloides 1006PhL.</title>
        <authorList>
            <consortium name="The Broad Institute Genomics Platform"/>
            <person name="Cuomo C."/>
            <person name="Earl A."/>
            <person name="Findley K."/>
            <person name="Lee S.C."/>
            <person name="Walker B."/>
            <person name="Young S."/>
            <person name="Zeng Q."/>
            <person name="Gargeya S."/>
            <person name="Fitzgerald M."/>
            <person name="Haas B."/>
            <person name="Abouelleil A."/>
            <person name="Allen A.W."/>
            <person name="Alvarado L."/>
            <person name="Arachchi H.M."/>
            <person name="Berlin A.M."/>
            <person name="Chapman S.B."/>
            <person name="Gainer-Dewar J."/>
            <person name="Goldberg J."/>
            <person name="Griggs A."/>
            <person name="Gujja S."/>
            <person name="Hansen M."/>
            <person name="Howarth C."/>
            <person name="Imamovic A."/>
            <person name="Ireland A."/>
            <person name="Larimer J."/>
            <person name="McCowan C."/>
            <person name="Murphy C."/>
            <person name="Pearson M."/>
            <person name="Poon T.W."/>
            <person name="Priest M."/>
            <person name="Roberts A."/>
            <person name="Saif S."/>
            <person name="Shea T."/>
            <person name="Sisk P."/>
            <person name="Sykes S."/>
            <person name="Wortman J."/>
            <person name="Nusbaum C."/>
            <person name="Birren B."/>
        </authorList>
    </citation>
    <scope>NUCLEOTIDE SEQUENCE [LARGE SCALE GENOMIC DNA]</scope>
    <source>
        <strain evidence="4">1006PhL</strain>
    </source>
</reference>
<organism evidence="3 4">
    <name type="scientific">Mucor circinelloides f. circinelloides (strain 1006PhL)</name>
    <name type="common">Mucormycosis agent</name>
    <name type="synonym">Calyptromyces circinelloides</name>
    <dbReference type="NCBI Taxonomy" id="1220926"/>
    <lineage>
        <taxon>Eukaryota</taxon>
        <taxon>Fungi</taxon>
        <taxon>Fungi incertae sedis</taxon>
        <taxon>Mucoromycota</taxon>
        <taxon>Mucoromycotina</taxon>
        <taxon>Mucoromycetes</taxon>
        <taxon>Mucorales</taxon>
        <taxon>Mucorineae</taxon>
        <taxon>Mucoraceae</taxon>
        <taxon>Mucor</taxon>
    </lineage>
</organism>
<feature type="domain" description="DUF7275" evidence="2">
    <location>
        <begin position="68"/>
        <end position="104"/>
    </location>
</feature>
<gene>
    <name evidence="3" type="ORF">HMPREF1544_04633</name>
</gene>
<feature type="compositionally biased region" description="Basic and acidic residues" evidence="1">
    <location>
        <begin position="26"/>
        <end position="36"/>
    </location>
</feature>
<evidence type="ECO:0000259" key="2">
    <source>
        <dbReference type="Pfam" id="PF23940"/>
    </source>
</evidence>
<dbReference type="Proteomes" id="UP000014254">
    <property type="component" value="Unassembled WGS sequence"/>
</dbReference>
<dbReference type="InParanoid" id="S2K8D8"/>
<dbReference type="STRING" id="1220926.S2K8D8"/>
<feature type="region of interest" description="Disordered" evidence="1">
    <location>
        <begin position="18"/>
        <end position="38"/>
    </location>
</feature>
<proteinExistence type="predicted"/>
<dbReference type="OrthoDB" id="10273610at2759"/>